<keyword evidence="2" id="KW-1185">Reference proteome</keyword>
<sequence>MATAQPDRLDRIEALVETNAQAIRSNSEAIAQAASERQEFREVFQATLRVIAEMGQRQDAQLEAIHAMQSEIRGMQLENRRILDHLFGPES</sequence>
<accession>A0ABD4T8L3</accession>
<comment type="caution">
    <text evidence="1">The sequence shown here is derived from an EMBL/GenBank/DDBJ whole genome shotgun (WGS) entry which is preliminary data.</text>
</comment>
<proteinExistence type="predicted"/>
<evidence type="ECO:0000313" key="2">
    <source>
        <dbReference type="Proteomes" id="UP000031561"/>
    </source>
</evidence>
<dbReference type="EMBL" id="JTHE03000114">
    <property type="protein sequence ID" value="MCM1985127.1"/>
    <property type="molecule type" value="Genomic_DNA"/>
</dbReference>
<dbReference type="AlphaFoldDB" id="A0ABD4T8L3"/>
<geneLocation type="plasmid" evidence="1">
    <name>unnamed7</name>
</geneLocation>
<reference evidence="1 2" key="1">
    <citation type="journal article" date="2015" name="Genome Announc.">
        <title>Draft Genome Sequence of Filamentous Marine Cyanobacterium Lyngbya confervoides Strain BDU141951.</title>
        <authorList>
            <person name="Chandrababunaidu M.M."/>
            <person name="Sen D."/>
            <person name="Tripathy S."/>
        </authorList>
    </citation>
    <scope>NUCLEOTIDE SEQUENCE [LARGE SCALE GENOMIC DNA]</scope>
    <source>
        <strain evidence="1 2">BDU141951</strain>
    </source>
</reference>
<evidence type="ECO:0000313" key="1">
    <source>
        <dbReference type="EMBL" id="MCM1985127.1"/>
    </source>
</evidence>
<dbReference type="RefSeq" id="WP_166283508.1">
    <property type="nucleotide sequence ID" value="NZ_JTHE03000114.1"/>
</dbReference>
<gene>
    <name evidence="1" type="ORF">QQ91_0020105</name>
</gene>
<keyword evidence="1" id="KW-0614">Plasmid</keyword>
<organism evidence="1 2">
    <name type="scientific">Lyngbya confervoides BDU141951</name>
    <dbReference type="NCBI Taxonomy" id="1574623"/>
    <lineage>
        <taxon>Bacteria</taxon>
        <taxon>Bacillati</taxon>
        <taxon>Cyanobacteriota</taxon>
        <taxon>Cyanophyceae</taxon>
        <taxon>Oscillatoriophycideae</taxon>
        <taxon>Oscillatoriales</taxon>
        <taxon>Microcoleaceae</taxon>
        <taxon>Lyngbya</taxon>
    </lineage>
</organism>
<protein>
    <submittedName>
        <fullName evidence="1">Uncharacterized protein</fullName>
    </submittedName>
</protein>
<name>A0ABD4T8L3_9CYAN</name>
<dbReference type="Proteomes" id="UP000031561">
    <property type="component" value="Unassembled WGS sequence"/>
</dbReference>